<evidence type="ECO:0000313" key="2">
    <source>
        <dbReference type="EMBL" id="SMG34918.1"/>
    </source>
</evidence>
<dbReference type="PROSITE" id="PS51674">
    <property type="entry name" value="4FE4S_WBL"/>
    <property type="match status" value="1"/>
</dbReference>
<feature type="domain" description="4Fe-4S Wbl-type" evidence="1">
    <location>
        <begin position="14"/>
        <end position="75"/>
    </location>
</feature>
<accession>A0A1X7K211</accession>
<evidence type="ECO:0000259" key="1">
    <source>
        <dbReference type="PROSITE" id="PS51674"/>
    </source>
</evidence>
<reference evidence="3" key="1">
    <citation type="submission" date="2017-04" db="EMBL/GenBank/DDBJ databases">
        <authorList>
            <person name="Varghese N."/>
            <person name="Submissions S."/>
        </authorList>
    </citation>
    <scope>NUCLEOTIDE SEQUENCE [LARGE SCALE GENOMIC DNA]</scope>
    <source>
        <strain evidence="3">VKM Ac-2510</strain>
    </source>
</reference>
<dbReference type="EMBL" id="FXAY01000003">
    <property type="protein sequence ID" value="SMG34918.1"/>
    <property type="molecule type" value="Genomic_DNA"/>
</dbReference>
<dbReference type="AlphaFoldDB" id="A0A1X7K211"/>
<name>A0A1X7K211_9MICO</name>
<keyword evidence="3" id="KW-1185">Reference proteome</keyword>
<gene>
    <name evidence="2" type="ORF">SAMN06296010_2002</name>
</gene>
<organism evidence="2 3">
    <name type="scientific">Agreia pratensis</name>
    <dbReference type="NCBI Taxonomy" id="150121"/>
    <lineage>
        <taxon>Bacteria</taxon>
        <taxon>Bacillati</taxon>
        <taxon>Actinomycetota</taxon>
        <taxon>Actinomycetes</taxon>
        <taxon>Micrococcales</taxon>
        <taxon>Microbacteriaceae</taxon>
        <taxon>Agreia</taxon>
    </lineage>
</organism>
<evidence type="ECO:0000313" key="3">
    <source>
        <dbReference type="Proteomes" id="UP000193244"/>
    </source>
</evidence>
<dbReference type="InterPro" id="IPR034768">
    <property type="entry name" value="4FE4S_WBL"/>
</dbReference>
<protein>
    <submittedName>
        <fullName evidence="2">Transcription factor WhiB</fullName>
    </submittedName>
</protein>
<dbReference type="STRING" id="150121.SAMN06296010_2002"/>
<proteinExistence type="predicted"/>
<sequence length="80" mass="8979">MSRATAAYERLTDAMLETDPECQNDGRFVLDDQPAHTLSYICRACPLFDLCRDYAEIERPKGGVWAGKRYSSNSKAGTDE</sequence>
<dbReference type="Pfam" id="PF02467">
    <property type="entry name" value="Whib"/>
    <property type="match status" value="1"/>
</dbReference>
<dbReference type="Proteomes" id="UP000193244">
    <property type="component" value="Unassembled WGS sequence"/>
</dbReference>
<dbReference type="OrthoDB" id="5120425at2"/>